<protein>
    <recommendedName>
        <fullName evidence="3">DUF551 domain-containing protein</fullName>
    </recommendedName>
</protein>
<keyword evidence="2" id="KW-1185">Reference proteome</keyword>
<dbReference type="KEGG" id="sfol:H3H32_10660"/>
<gene>
    <name evidence="1" type="ORF">H3H32_10660</name>
</gene>
<accession>A0A7G5H2G1</accession>
<evidence type="ECO:0000313" key="2">
    <source>
        <dbReference type="Proteomes" id="UP000515369"/>
    </source>
</evidence>
<sequence>MEENNGWFPKESAPKDGSWFLVLVPDSAMCWGPYDFAAWQTIDWQRWDNLSFESGTQGYFGGTDTSEVIEFYWWRPLPALPN</sequence>
<dbReference type="RefSeq" id="WP_182462649.1">
    <property type="nucleotide sequence ID" value="NZ_CP059732.1"/>
</dbReference>
<evidence type="ECO:0000313" key="1">
    <source>
        <dbReference type="EMBL" id="QMW05303.1"/>
    </source>
</evidence>
<name>A0A7G5H2G1_9BACT</name>
<evidence type="ECO:0008006" key="3">
    <source>
        <dbReference type="Google" id="ProtNLM"/>
    </source>
</evidence>
<dbReference type="AlphaFoldDB" id="A0A7G5H2G1"/>
<reference evidence="1 2" key="1">
    <citation type="submission" date="2020-07" db="EMBL/GenBank/DDBJ databases">
        <title>Spirosoma foliorum sp. nov., isolated from the leaves on the Nejang mountain Korea, Republic of.</title>
        <authorList>
            <person name="Ho H."/>
            <person name="Lee Y.-J."/>
            <person name="Nurcahyanto D.-A."/>
            <person name="Kim S.-G."/>
        </authorList>
    </citation>
    <scope>NUCLEOTIDE SEQUENCE [LARGE SCALE GENOMIC DNA]</scope>
    <source>
        <strain evidence="1 2">PL0136</strain>
    </source>
</reference>
<dbReference type="Proteomes" id="UP000515369">
    <property type="component" value="Chromosome"/>
</dbReference>
<dbReference type="EMBL" id="CP059732">
    <property type="protein sequence ID" value="QMW05303.1"/>
    <property type="molecule type" value="Genomic_DNA"/>
</dbReference>
<proteinExistence type="predicted"/>
<organism evidence="1 2">
    <name type="scientific">Spirosoma foliorum</name>
    <dbReference type="NCBI Taxonomy" id="2710596"/>
    <lineage>
        <taxon>Bacteria</taxon>
        <taxon>Pseudomonadati</taxon>
        <taxon>Bacteroidota</taxon>
        <taxon>Cytophagia</taxon>
        <taxon>Cytophagales</taxon>
        <taxon>Cytophagaceae</taxon>
        <taxon>Spirosoma</taxon>
    </lineage>
</organism>